<proteinExistence type="predicted"/>
<evidence type="ECO:0000256" key="1">
    <source>
        <dbReference type="SAM" id="MobiDB-lite"/>
    </source>
</evidence>
<feature type="non-terminal residue" evidence="2">
    <location>
        <position position="1"/>
    </location>
</feature>
<name>A0ABN9SCQ7_9DINO</name>
<feature type="compositionally biased region" description="Pro residues" evidence="1">
    <location>
        <begin position="145"/>
        <end position="154"/>
    </location>
</feature>
<feature type="non-terminal residue" evidence="2">
    <location>
        <position position="298"/>
    </location>
</feature>
<gene>
    <name evidence="2" type="ORF">PCOR1329_LOCUS28616</name>
</gene>
<evidence type="ECO:0000313" key="2">
    <source>
        <dbReference type="EMBL" id="CAK0829785.1"/>
    </source>
</evidence>
<dbReference type="EMBL" id="CAUYUJ010010592">
    <property type="protein sequence ID" value="CAK0829785.1"/>
    <property type="molecule type" value="Genomic_DNA"/>
</dbReference>
<feature type="region of interest" description="Disordered" evidence="1">
    <location>
        <begin position="138"/>
        <end position="158"/>
    </location>
</feature>
<accession>A0ABN9SCQ7</accession>
<organism evidence="2 3">
    <name type="scientific">Prorocentrum cordatum</name>
    <dbReference type="NCBI Taxonomy" id="2364126"/>
    <lineage>
        <taxon>Eukaryota</taxon>
        <taxon>Sar</taxon>
        <taxon>Alveolata</taxon>
        <taxon>Dinophyceae</taxon>
        <taxon>Prorocentrales</taxon>
        <taxon>Prorocentraceae</taxon>
        <taxon>Prorocentrum</taxon>
    </lineage>
</organism>
<evidence type="ECO:0000313" key="3">
    <source>
        <dbReference type="Proteomes" id="UP001189429"/>
    </source>
</evidence>
<comment type="caution">
    <text evidence="2">The sequence shown here is derived from an EMBL/GenBank/DDBJ whole genome shotgun (WGS) entry which is preliminary data.</text>
</comment>
<sequence length="298" mass="33543">VTAAEVFVIASPKHLNEWDLDLDEEAERAAERKGARLRALGRALLLGDAPRLEPGWWWQLPSWVERWELDQVLQHVDFEHAQIQDIRSERQKFAFMPLLLLRPSLRALAAPGRAELAARASAYWQSYESEMLADASDWQSRMGRPGPPAGPDAPQPHQAVPAAELRAEVSCPCQRTGACLALSLAAPDVALRVTQAMLGDFGLVARLAAQHAALVRQRCEVARRSQHPEAAEERAPARPGARALWLRAYSRVRGLLRELDPLRHWHTREVWRLLRLHRLYLDLVGQEAPRLQQADEAG</sequence>
<dbReference type="Proteomes" id="UP001189429">
    <property type="component" value="Unassembled WGS sequence"/>
</dbReference>
<reference evidence="2" key="1">
    <citation type="submission" date="2023-10" db="EMBL/GenBank/DDBJ databases">
        <authorList>
            <person name="Chen Y."/>
            <person name="Shah S."/>
            <person name="Dougan E. K."/>
            <person name="Thang M."/>
            <person name="Chan C."/>
        </authorList>
    </citation>
    <scope>NUCLEOTIDE SEQUENCE [LARGE SCALE GENOMIC DNA]</scope>
</reference>
<protein>
    <recommendedName>
        <fullName evidence="4">KIF-binding protein</fullName>
    </recommendedName>
</protein>
<evidence type="ECO:0008006" key="4">
    <source>
        <dbReference type="Google" id="ProtNLM"/>
    </source>
</evidence>
<keyword evidence="3" id="KW-1185">Reference proteome</keyword>